<accession>A0ABD0P1Z5</accession>
<name>A0ABD0P1Z5_CIRMR</name>
<proteinExistence type="predicted"/>
<evidence type="ECO:0000313" key="3">
    <source>
        <dbReference type="Proteomes" id="UP001529510"/>
    </source>
</evidence>
<evidence type="ECO:0000313" key="2">
    <source>
        <dbReference type="EMBL" id="KAL0168139.1"/>
    </source>
</evidence>
<evidence type="ECO:0000256" key="1">
    <source>
        <dbReference type="SAM" id="MobiDB-lite"/>
    </source>
</evidence>
<organism evidence="2 3">
    <name type="scientific">Cirrhinus mrigala</name>
    <name type="common">Mrigala</name>
    <dbReference type="NCBI Taxonomy" id="683832"/>
    <lineage>
        <taxon>Eukaryota</taxon>
        <taxon>Metazoa</taxon>
        <taxon>Chordata</taxon>
        <taxon>Craniata</taxon>
        <taxon>Vertebrata</taxon>
        <taxon>Euteleostomi</taxon>
        <taxon>Actinopterygii</taxon>
        <taxon>Neopterygii</taxon>
        <taxon>Teleostei</taxon>
        <taxon>Ostariophysi</taxon>
        <taxon>Cypriniformes</taxon>
        <taxon>Cyprinidae</taxon>
        <taxon>Labeoninae</taxon>
        <taxon>Labeonini</taxon>
        <taxon>Cirrhinus</taxon>
    </lineage>
</organism>
<dbReference type="AlphaFoldDB" id="A0ABD0P1Z5"/>
<comment type="caution">
    <text evidence="2">The sequence shown here is derived from an EMBL/GenBank/DDBJ whole genome shotgun (WGS) entry which is preliminary data.</text>
</comment>
<sequence>NPQQSPPNDVESSNSAEANVSGRPQVQEYTSYLKEKKYFLMVPGHPFDGGGEASVCAATVQTGESSGGTL</sequence>
<gene>
    <name evidence="2" type="ORF">M9458_036361</name>
</gene>
<dbReference type="EMBL" id="JAMKFB020000018">
    <property type="protein sequence ID" value="KAL0168139.1"/>
    <property type="molecule type" value="Genomic_DNA"/>
</dbReference>
<reference evidence="2 3" key="1">
    <citation type="submission" date="2024-05" db="EMBL/GenBank/DDBJ databases">
        <title>Genome sequencing and assembly of Indian major carp, Cirrhinus mrigala (Hamilton, 1822).</title>
        <authorList>
            <person name="Mohindra V."/>
            <person name="Chowdhury L.M."/>
            <person name="Lal K."/>
            <person name="Jena J.K."/>
        </authorList>
    </citation>
    <scope>NUCLEOTIDE SEQUENCE [LARGE SCALE GENOMIC DNA]</scope>
    <source>
        <strain evidence="2">CM1030</strain>
        <tissue evidence="2">Blood</tissue>
    </source>
</reference>
<dbReference type="Proteomes" id="UP001529510">
    <property type="component" value="Unassembled WGS sequence"/>
</dbReference>
<feature type="non-terminal residue" evidence="2">
    <location>
        <position position="1"/>
    </location>
</feature>
<protein>
    <submittedName>
        <fullName evidence="2">Uncharacterized protein</fullName>
    </submittedName>
</protein>
<feature type="region of interest" description="Disordered" evidence="1">
    <location>
        <begin position="1"/>
        <end position="24"/>
    </location>
</feature>
<keyword evidence="3" id="KW-1185">Reference proteome</keyword>